<dbReference type="Proteomes" id="UP001155587">
    <property type="component" value="Unassembled WGS sequence"/>
</dbReference>
<sequence length="169" mass="18445">MSTIAYLTIDSLTGGNLSTGCNTAESMGNGFQSTHENEITILGFSHNLAYDNRSIHCPVQVIKKIDKASPLLAQACADGSELNCTLTFYRHSPTGGTQEKFYEIILVGALIRNIQVEMPNVIHLGEAEMQEIVDIAYRDIHWKHLAATTNGYSSWLGALGSASRKLTDL</sequence>
<evidence type="ECO:0000313" key="1">
    <source>
        <dbReference type="EMBL" id="MCW8349238.1"/>
    </source>
</evidence>
<comment type="caution">
    <text evidence="1">The sequence shown here is derived from an EMBL/GenBank/DDBJ whole genome shotgun (WGS) entry which is preliminary data.</text>
</comment>
<dbReference type="InterPro" id="IPR008514">
    <property type="entry name" value="T6SS_Hcp"/>
</dbReference>
<dbReference type="EMBL" id="JAKRRY010000078">
    <property type="protein sequence ID" value="MCW8349238.1"/>
    <property type="molecule type" value="Genomic_DNA"/>
</dbReference>
<protein>
    <submittedName>
        <fullName evidence="1">Type VI secretion system tube protein Hcp</fullName>
    </submittedName>
</protein>
<evidence type="ECO:0000313" key="2">
    <source>
        <dbReference type="Proteomes" id="UP001155587"/>
    </source>
</evidence>
<dbReference type="PANTHER" id="PTHR34319">
    <property type="entry name" value="MAJOR EXPORTED PROTEIN"/>
    <property type="match status" value="1"/>
</dbReference>
<proteinExistence type="predicted"/>
<name>A0A9X3HZE0_9VIBR</name>
<accession>A0A9X3HZE0</accession>
<organism evidence="1 2">
    <name type="scientific">Vibrio qingdaonensis</name>
    <dbReference type="NCBI Taxonomy" id="2829491"/>
    <lineage>
        <taxon>Bacteria</taxon>
        <taxon>Pseudomonadati</taxon>
        <taxon>Pseudomonadota</taxon>
        <taxon>Gammaproteobacteria</taxon>
        <taxon>Vibrionales</taxon>
        <taxon>Vibrionaceae</taxon>
        <taxon>Vibrio</taxon>
    </lineage>
</organism>
<gene>
    <name evidence="1" type="primary">hcp</name>
    <name evidence="1" type="ORF">MD535_24965</name>
</gene>
<dbReference type="SUPFAM" id="SSF141452">
    <property type="entry name" value="Hcp1-like"/>
    <property type="match status" value="1"/>
</dbReference>
<dbReference type="InterPro" id="IPR036624">
    <property type="entry name" value="Hcp1-lik_sf"/>
</dbReference>
<dbReference type="NCBIfam" id="TIGR03344">
    <property type="entry name" value="VI_effect_Hcp1"/>
    <property type="match status" value="1"/>
</dbReference>
<keyword evidence="2" id="KW-1185">Reference proteome</keyword>
<dbReference type="PANTHER" id="PTHR34319:SF7">
    <property type="entry name" value="HNH ENDONUCLEASE DOMAIN-CONTAINING PROTEIN"/>
    <property type="match status" value="1"/>
</dbReference>
<dbReference type="Pfam" id="PF05638">
    <property type="entry name" value="T6SS_HCP"/>
    <property type="match status" value="1"/>
</dbReference>
<dbReference type="RefSeq" id="WP_265677970.1">
    <property type="nucleotide sequence ID" value="NZ_JAKRRY010000078.1"/>
</dbReference>
<reference evidence="1" key="1">
    <citation type="submission" date="2022-02" db="EMBL/GenBank/DDBJ databases">
        <title>Vibrio sp. nov, a new bacterium isolated from seawater.</title>
        <authorList>
            <person name="Yuan Y."/>
        </authorList>
    </citation>
    <scope>NUCLEOTIDE SEQUENCE</scope>
    <source>
        <strain evidence="1">ZSDZ65</strain>
    </source>
</reference>
<dbReference type="InterPro" id="IPR052947">
    <property type="entry name" value="T6SS_Hcp1_domain"/>
</dbReference>
<dbReference type="Gene3D" id="2.30.110.20">
    <property type="entry name" value="Hcp1-like"/>
    <property type="match status" value="1"/>
</dbReference>
<dbReference type="AlphaFoldDB" id="A0A9X3HZE0"/>